<dbReference type="Proteomes" id="UP000238882">
    <property type="component" value="Unassembled WGS sequence"/>
</dbReference>
<name>A0A2S7WQV5_9FLAO</name>
<sequence length="230" mass="26334">MKLKITWQYSLAFLSLLFLLHEAHEIIHTSIGRIICGCWGIRDFNLWALCTGCASDNPISIFSTIAGPFFTYIVLWYGTKLLIKEDLDKKTLGFTLIFASMPFARILTATLNSGDEVNALTKLTNQPILSWVISLIIILLICYIPLKKAYEFINNKYKLLWFLSFLVLPVIFDILVVLVIMNGLLKNGILNEYWILGSPKLVSFWTLSILILTILTYKYINQLTNQNTKK</sequence>
<keyword evidence="3" id="KW-1185">Reference proteome</keyword>
<feature type="transmembrane region" description="Helical" evidence="1">
    <location>
        <begin position="128"/>
        <end position="146"/>
    </location>
</feature>
<feature type="transmembrane region" description="Helical" evidence="1">
    <location>
        <begin position="59"/>
        <end position="79"/>
    </location>
</feature>
<feature type="transmembrane region" description="Helical" evidence="1">
    <location>
        <begin position="91"/>
        <end position="108"/>
    </location>
</feature>
<dbReference type="AlphaFoldDB" id="A0A2S7WQV5"/>
<feature type="transmembrane region" description="Helical" evidence="1">
    <location>
        <begin position="158"/>
        <end position="181"/>
    </location>
</feature>
<keyword evidence="1" id="KW-0472">Membrane</keyword>
<keyword evidence="1" id="KW-0812">Transmembrane</keyword>
<accession>A0A2S7WQV5</accession>
<protein>
    <submittedName>
        <fullName evidence="2">Uncharacterized protein</fullName>
    </submittedName>
</protein>
<gene>
    <name evidence="2" type="ORF">BTO18_12835</name>
</gene>
<dbReference type="RefSeq" id="WP_105016598.1">
    <property type="nucleotide sequence ID" value="NZ_MSCN01000001.1"/>
</dbReference>
<dbReference type="OrthoDB" id="667077at2"/>
<comment type="caution">
    <text evidence="2">The sequence shown here is derived from an EMBL/GenBank/DDBJ whole genome shotgun (WGS) entry which is preliminary data.</text>
</comment>
<dbReference type="EMBL" id="MSCN01000001">
    <property type="protein sequence ID" value="PQJ80000.1"/>
    <property type="molecule type" value="Genomic_DNA"/>
</dbReference>
<evidence type="ECO:0000313" key="3">
    <source>
        <dbReference type="Proteomes" id="UP000238882"/>
    </source>
</evidence>
<feature type="transmembrane region" description="Helical" evidence="1">
    <location>
        <begin position="201"/>
        <end position="220"/>
    </location>
</feature>
<proteinExistence type="predicted"/>
<keyword evidence="1" id="KW-1133">Transmembrane helix</keyword>
<evidence type="ECO:0000313" key="2">
    <source>
        <dbReference type="EMBL" id="PQJ80000.1"/>
    </source>
</evidence>
<evidence type="ECO:0000256" key="1">
    <source>
        <dbReference type="SAM" id="Phobius"/>
    </source>
</evidence>
<organism evidence="2 3">
    <name type="scientific">Polaribacter porphyrae</name>
    <dbReference type="NCBI Taxonomy" id="1137780"/>
    <lineage>
        <taxon>Bacteria</taxon>
        <taxon>Pseudomonadati</taxon>
        <taxon>Bacteroidota</taxon>
        <taxon>Flavobacteriia</taxon>
        <taxon>Flavobacteriales</taxon>
        <taxon>Flavobacteriaceae</taxon>
    </lineage>
</organism>
<reference evidence="2 3" key="1">
    <citation type="submission" date="2016-12" db="EMBL/GenBank/DDBJ databases">
        <title>Trade-off between light-utilization and light-protection in marine flavobacteria.</title>
        <authorList>
            <person name="Kumagai Y."/>
            <person name="Yoshizawa S."/>
            <person name="Kogure K."/>
            <person name="Iwasaki W."/>
        </authorList>
    </citation>
    <scope>NUCLEOTIDE SEQUENCE [LARGE SCALE GENOMIC DNA]</scope>
    <source>
        <strain evidence="2 3">NBRC 108759</strain>
    </source>
</reference>